<evidence type="ECO:0000256" key="3">
    <source>
        <dbReference type="ARBA" id="ARBA00022989"/>
    </source>
</evidence>
<feature type="region of interest" description="Disordered" evidence="5">
    <location>
        <begin position="458"/>
        <end position="478"/>
    </location>
</feature>
<feature type="transmembrane region" description="Helical" evidence="6">
    <location>
        <begin position="174"/>
        <end position="200"/>
    </location>
</feature>
<feature type="transmembrane region" description="Helical" evidence="6">
    <location>
        <begin position="93"/>
        <end position="110"/>
    </location>
</feature>
<feature type="transmembrane region" description="Helical" evidence="6">
    <location>
        <begin position="221"/>
        <end position="240"/>
    </location>
</feature>
<sequence length="478" mass="49815">MLGVALQVALVVLVAAGAVVSGFSFVDGDKTLAVLPVIAMVAVGLGLLALTPFSAFVILLLAVRPALDLFKLSSNATGTTVGNTAAQRGLDPSSILGVLFLLAAALWLAGRARSGQLVPGSRLRTAMFAFLATCVLSVFGSVQPQASALEVLRIATVVMMFVVLEQLITSRTMMVRVLVTCYVALLVPLGYTVFGMLTGSPSSEVKGSFTRLTGPFNQSNTFARYLAFLLIFGIAVYPYVKPRLRLLFAAMLALSSVFMLLTLTRTAILGSVAGLVVVAVVQKRKVLIGGLVAMALAALIALPGVAARFGTLDAGSTPQGTPTGNTLVWRLHYWTEVIPLANSNPVTGIGLASTQYQTDAAKQPHNDFIRAYVETGLLGLACYVSMLAALVGSARRAVQRAPKGSLESGVAAGALGCAVCFVLGSMAANVMSNVVSLWYLVAFAAAAAYVSRTYAPGPTNSHEMQRTPEAGVVPVKKA</sequence>
<feature type="transmembrane region" description="Helical" evidence="6">
    <location>
        <begin position="246"/>
        <end position="279"/>
    </location>
</feature>
<feature type="transmembrane region" description="Helical" evidence="6">
    <location>
        <begin position="410"/>
        <end position="431"/>
    </location>
</feature>
<dbReference type="InterPro" id="IPR007016">
    <property type="entry name" value="O-antigen_ligase-rel_domated"/>
</dbReference>
<protein>
    <recommendedName>
        <fullName evidence="7">O-antigen ligase-related domain-containing protein</fullName>
    </recommendedName>
</protein>
<feature type="transmembrane region" description="Helical" evidence="6">
    <location>
        <begin position="151"/>
        <end position="168"/>
    </location>
</feature>
<comment type="subcellular location">
    <subcellularLocation>
        <location evidence="1">Membrane</location>
        <topology evidence="1">Multi-pass membrane protein</topology>
    </subcellularLocation>
</comment>
<evidence type="ECO:0000313" key="8">
    <source>
        <dbReference type="EMBL" id="GAA2020847.1"/>
    </source>
</evidence>
<reference evidence="8 9" key="1">
    <citation type="journal article" date="2019" name="Int. J. Syst. Evol. Microbiol.">
        <title>The Global Catalogue of Microorganisms (GCM) 10K type strain sequencing project: providing services to taxonomists for standard genome sequencing and annotation.</title>
        <authorList>
            <consortium name="The Broad Institute Genomics Platform"/>
            <consortium name="The Broad Institute Genome Sequencing Center for Infectious Disease"/>
            <person name="Wu L."/>
            <person name="Ma J."/>
        </authorList>
    </citation>
    <scope>NUCLEOTIDE SEQUENCE [LARGE SCALE GENOMIC DNA]</scope>
    <source>
        <strain evidence="8 9">JCM 14283</strain>
    </source>
</reference>
<gene>
    <name evidence="8" type="ORF">GCM10009740_06630</name>
</gene>
<feature type="domain" description="O-antigen ligase-related" evidence="7">
    <location>
        <begin position="251"/>
        <end position="384"/>
    </location>
</feature>
<evidence type="ECO:0000256" key="2">
    <source>
        <dbReference type="ARBA" id="ARBA00022692"/>
    </source>
</evidence>
<evidence type="ECO:0000256" key="5">
    <source>
        <dbReference type="SAM" id="MobiDB-lite"/>
    </source>
</evidence>
<dbReference type="RefSeq" id="WP_343987467.1">
    <property type="nucleotide sequence ID" value="NZ_BAAANB010000001.1"/>
</dbReference>
<keyword evidence="9" id="KW-1185">Reference proteome</keyword>
<dbReference type="PANTHER" id="PTHR37422">
    <property type="entry name" value="TEICHURONIC ACID BIOSYNTHESIS PROTEIN TUAE"/>
    <property type="match status" value="1"/>
</dbReference>
<evidence type="ECO:0000313" key="9">
    <source>
        <dbReference type="Proteomes" id="UP001501285"/>
    </source>
</evidence>
<proteinExistence type="predicted"/>
<evidence type="ECO:0000256" key="6">
    <source>
        <dbReference type="SAM" id="Phobius"/>
    </source>
</evidence>
<keyword evidence="3 6" id="KW-1133">Transmembrane helix</keyword>
<keyword evidence="4 6" id="KW-0472">Membrane</keyword>
<dbReference type="InterPro" id="IPR051533">
    <property type="entry name" value="WaaL-like"/>
</dbReference>
<dbReference type="PANTHER" id="PTHR37422:SF13">
    <property type="entry name" value="LIPOPOLYSACCHARIDE BIOSYNTHESIS PROTEIN PA4999-RELATED"/>
    <property type="match status" value="1"/>
</dbReference>
<feature type="transmembrane region" description="Helical" evidence="6">
    <location>
        <begin position="122"/>
        <end position="139"/>
    </location>
</feature>
<accession>A0ABN2TU84</accession>
<feature type="transmembrane region" description="Helical" evidence="6">
    <location>
        <begin position="286"/>
        <end position="306"/>
    </location>
</feature>
<evidence type="ECO:0000256" key="1">
    <source>
        <dbReference type="ARBA" id="ARBA00004141"/>
    </source>
</evidence>
<dbReference type="Pfam" id="PF04932">
    <property type="entry name" value="Wzy_C"/>
    <property type="match status" value="1"/>
</dbReference>
<name>A0ABN2TU84_9MICO</name>
<organism evidence="8 9">
    <name type="scientific">Terrabacter terrae</name>
    <dbReference type="NCBI Taxonomy" id="318434"/>
    <lineage>
        <taxon>Bacteria</taxon>
        <taxon>Bacillati</taxon>
        <taxon>Actinomycetota</taxon>
        <taxon>Actinomycetes</taxon>
        <taxon>Micrococcales</taxon>
        <taxon>Intrasporangiaceae</taxon>
        <taxon>Terrabacter</taxon>
    </lineage>
</organism>
<keyword evidence="2 6" id="KW-0812">Transmembrane</keyword>
<feature type="transmembrane region" description="Helical" evidence="6">
    <location>
        <begin position="437"/>
        <end position="455"/>
    </location>
</feature>
<evidence type="ECO:0000256" key="4">
    <source>
        <dbReference type="ARBA" id="ARBA00023136"/>
    </source>
</evidence>
<dbReference type="EMBL" id="BAAANB010000001">
    <property type="protein sequence ID" value="GAA2020847.1"/>
    <property type="molecule type" value="Genomic_DNA"/>
</dbReference>
<feature type="transmembrane region" description="Helical" evidence="6">
    <location>
        <begin position="377"/>
        <end position="398"/>
    </location>
</feature>
<dbReference type="Proteomes" id="UP001501285">
    <property type="component" value="Unassembled WGS sequence"/>
</dbReference>
<comment type="caution">
    <text evidence="8">The sequence shown here is derived from an EMBL/GenBank/DDBJ whole genome shotgun (WGS) entry which is preliminary data.</text>
</comment>
<evidence type="ECO:0000259" key="7">
    <source>
        <dbReference type="Pfam" id="PF04932"/>
    </source>
</evidence>
<feature type="transmembrane region" description="Helical" evidence="6">
    <location>
        <begin position="33"/>
        <end position="63"/>
    </location>
</feature>